<proteinExistence type="predicted"/>
<gene>
    <name evidence="1" type="ORF">HDA35_002716</name>
</gene>
<keyword evidence="2" id="KW-1185">Reference proteome</keyword>
<dbReference type="EMBL" id="JACCCQ010000001">
    <property type="protein sequence ID" value="NYF56885.1"/>
    <property type="molecule type" value="Genomic_DNA"/>
</dbReference>
<sequence length="49" mass="5141">MIPRAFVFSCSNSTSVTGGSTTRLPAAAFGSASVASYDRFCCSFVEYCS</sequence>
<protein>
    <submittedName>
        <fullName evidence="1">Uncharacterized protein</fullName>
    </submittedName>
</protein>
<dbReference type="Proteomes" id="UP000631553">
    <property type="component" value="Unassembled WGS sequence"/>
</dbReference>
<accession>A0ABX2RK48</accession>
<name>A0ABX2RK48_9ACTN</name>
<reference evidence="1 2" key="1">
    <citation type="submission" date="2020-07" db="EMBL/GenBank/DDBJ databases">
        <title>Sequencing the genomes of 1000 actinobacteria strains.</title>
        <authorList>
            <person name="Klenk H.-P."/>
        </authorList>
    </citation>
    <scope>NUCLEOTIDE SEQUENCE [LARGE SCALE GENOMIC DNA]</scope>
    <source>
        <strain evidence="1 2">DSM 43814</strain>
    </source>
</reference>
<evidence type="ECO:0000313" key="1">
    <source>
        <dbReference type="EMBL" id="NYF56885.1"/>
    </source>
</evidence>
<comment type="caution">
    <text evidence="1">The sequence shown here is derived from an EMBL/GenBank/DDBJ whole genome shotgun (WGS) entry which is preliminary data.</text>
</comment>
<evidence type="ECO:0000313" key="2">
    <source>
        <dbReference type="Proteomes" id="UP000631553"/>
    </source>
</evidence>
<dbReference type="RefSeq" id="WP_179803082.1">
    <property type="nucleotide sequence ID" value="NZ_JACCCQ010000001.1"/>
</dbReference>
<organism evidence="1 2">
    <name type="scientific">Micromonospora purpureochromogenes</name>
    <dbReference type="NCBI Taxonomy" id="47872"/>
    <lineage>
        <taxon>Bacteria</taxon>
        <taxon>Bacillati</taxon>
        <taxon>Actinomycetota</taxon>
        <taxon>Actinomycetes</taxon>
        <taxon>Micromonosporales</taxon>
        <taxon>Micromonosporaceae</taxon>
        <taxon>Micromonospora</taxon>
    </lineage>
</organism>